<dbReference type="SUPFAM" id="SSF81383">
    <property type="entry name" value="F-box domain"/>
    <property type="match status" value="1"/>
</dbReference>
<reference evidence="1 2" key="1">
    <citation type="journal article" date="2018" name="IMA Fungus">
        <title>IMA Genome-F 9: Draft genome sequence of Annulohypoxylon stygium, Aspergillus mulundensis, Berkeleyomyces basicola (syn. Thielaviopsis basicola), Ceratocystis smalleyi, two Cercospora beticola strains, Coleophoma cylindrospora, Fusarium fracticaudum, Phialophora cf. hyalina, and Morchella septimelata.</title>
        <authorList>
            <person name="Wingfield B.D."/>
            <person name="Bills G.F."/>
            <person name="Dong Y."/>
            <person name="Huang W."/>
            <person name="Nel W.J."/>
            <person name="Swalarsk-Parry B.S."/>
            <person name="Vaghefi N."/>
            <person name="Wilken P.M."/>
            <person name="An Z."/>
            <person name="de Beer Z.W."/>
            <person name="De Vos L."/>
            <person name="Chen L."/>
            <person name="Duong T.A."/>
            <person name="Gao Y."/>
            <person name="Hammerbacher A."/>
            <person name="Kikkert J.R."/>
            <person name="Li Y."/>
            <person name="Li H."/>
            <person name="Li K."/>
            <person name="Li Q."/>
            <person name="Liu X."/>
            <person name="Ma X."/>
            <person name="Naidoo K."/>
            <person name="Pethybridge S.J."/>
            <person name="Sun J."/>
            <person name="Steenkamp E.T."/>
            <person name="van der Nest M.A."/>
            <person name="van Wyk S."/>
            <person name="Wingfield M.J."/>
            <person name="Xiong C."/>
            <person name="Yue Q."/>
            <person name="Zhang X."/>
        </authorList>
    </citation>
    <scope>NUCLEOTIDE SEQUENCE [LARGE SCALE GENOMIC DNA]</scope>
    <source>
        <strain evidence="1 2">DSM 5745</strain>
    </source>
</reference>
<evidence type="ECO:0000313" key="1">
    <source>
        <dbReference type="EMBL" id="RDW92771.1"/>
    </source>
</evidence>
<dbReference type="GeneID" id="38110463"/>
<dbReference type="InterPro" id="IPR036047">
    <property type="entry name" value="F-box-like_dom_sf"/>
</dbReference>
<dbReference type="Proteomes" id="UP000256690">
    <property type="component" value="Unassembled WGS sequence"/>
</dbReference>
<gene>
    <name evidence="1" type="ORF">DSM5745_00093</name>
</gene>
<sequence length="524" mass="58451">MADILSRLPVECRALVLLNVELEDLGRTQQVSKGWGTITRGYLRGYGRTDHLPPYWQPTKLPGATDFKKDRRIKKAVVKYAERRRMLDGRASSCRRYKCMSMFGADYLLSNTGKYLAWVSSNGDVCWQDLTPLPDGQLNRISSVVTAAAYGAMGGQFLSVNSDGVLHTRLFPGHEDVVVNLGTGAVLWNSGASTHTECFLALGRRYIYLGCSGASLLGPDWGEITAQKIWDGPSWDGFCRVPITHKNTANSFIARQGNRPGPFRQPEVLVTFHWVQAAPLSPTWNPAGIILIDGQTGAILQTIPLSFFLGRVKLIPCPDNDSEFAVISETKVTDPHYFCRIEKFTFDRDTDLWKNISVEILDAGPRPPLLNNDGHIGDMDIEPWRYVAVVLNARRASARRPFDPYPLSRPFMAEIKFGPAPGNPPALPNNHQVPAGAQQLHLVRKGPIRLPGLRAARKGRRDFKPGNGLGKRRKCRVAFCGGNHVLLWDERFNEQVLFDFGPRRRIDMGMAANPNPNPNTLEER</sequence>
<proteinExistence type="predicted"/>
<protein>
    <recommendedName>
        <fullName evidence="3">F-box domain-containing protein</fullName>
    </recommendedName>
</protein>
<dbReference type="EMBL" id="PVWQ01000001">
    <property type="protein sequence ID" value="RDW92771.1"/>
    <property type="molecule type" value="Genomic_DNA"/>
</dbReference>
<evidence type="ECO:0000313" key="2">
    <source>
        <dbReference type="Proteomes" id="UP000256690"/>
    </source>
</evidence>
<dbReference type="SUPFAM" id="SSF69322">
    <property type="entry name" value="Tricorn protease domain 2"/>
    <property type="match status" value="1"/>
</dbReference>
<accession>A0A3D8T2V1</accession>
<dbReference type="RefSeq" id="XP_026607954.1">
    <property type="nucleotide sequence ID" value="XM_026742109.1"/>
</dbReference>
<comment type="caution">
    <text evidence="1">The sequence shown here is derived from an EMBL/GenBank/DDBJ whole genome shotgun (WGS) entry which is preliminary data.</text>
</comment>
<keyword evidence="2" id="KW-1185">Reference proteome</keyword>
<name>A0A3D8T2V1_9EURO</name>
<dbReference type="OrthoDB" id="4466386at2759"/>
<evidence type="ECO:0008006" key="3">
    <source>
        <dbReference type="Google" id="ProtNLM"/>
    </source>
</evidence>
<organism evidence="1 2">
    <name type="scientific">Aspergillus mulundensis</name>
    <dbReference type="NCBI Taxonomy" id="1810919"/>
    <lineage>
        <taxon>Eukaryota</taxon>
        <taxon>Fungi</taxon>
        <taxon>Dikarya</taxon>
        <taxon>Ascomycota</taxon>
        <taxon>Pezizomycotina</taxon>
        <taxon>Eurotiomycetes</taxon>
        <taxon>Eurotiomycetidae</taxon>
        <taxon>Eurotiales</taxon>
        <taxon>Aspergillaceae</taxon>
        <taxon>Aspergillus</taxon>
        <taxon>Aspergillus subgen. Nidulantes</taxon>
    </lineage>
</organism>
<dbReference type="AlphaFoldDB" id="A0A3D8T2V1"/>